<comment type="caution">
    <text evidence="2">The sequence shown here is derived from an EMBL/GenBank/DDBJ whole genome shotgun (WGS) entry which is preliminary data.</text>
</comment>
<organism evidence="2 3">
    <name type="scientific">Mangrovihabitans endophyticus</name>
    <dbReference type="NCBI Taxonomy" id="1751298"/>
    <lineage>
        <taxon>Bacteria</taxon>
        <taxon>Bacillati</taxon>
        <taxon>Actinomycetota</taxon>
        <taxon>Actinomycetes</taxon>
        <taxon>Micromonosporales</taxon>
        <taxon>Micromonosporaceae</taxon>
        <taxon>Mangrovihabitans</taxon>
    </lineage>
</organism>
<dbReference type="Pfam" id="PF02441">
    <property type="entry name" value="Flavoprotein"/>
    <property type="match status" value="1"/>
</dbReference>
<dbReference type="GO" id="GO:0010181">
    <property type="term" value="F:FMN binding"/>
    <property type="evidence" value="ECO:0007669"/>
    <property type="project" value="TreeGrafter"/>
</dbReference>
<reference evidence="2" key="2">
    <citation type="submission" date="2020-09" db="EMBL/GenBank/DDBJ databases">
        <authorList>
            <person name="Sun Q."/>
            <person name="Zhou Y."/>
        </authorList>
    </citation>
    <scope>NUCLEOTIDE SEQUENCE</scope>
    <source>
        <strain evidence="2">CGMCC 4.7299</strain>
    </source>
</reference>
<proteinExistence type="predicted"/>
<sequence>MPSADQPVLYIVACGGRPAADLPPFVTDMHDAGWHVCVVATPSALKFVDLDALADLTGHKVRYDYKQPDEPDALPTPDAFVIAPATFNTVNKLASGASDTLALGMLNEAIGLGLPIIAVPTPNVALARHPAFIASVASLRSWGVDLMLDPSRWPLPTPNMGAPAASLFPWDDLARAASGLAQELRIEREEAIES</sequence>
<keyword evidence="3" id="KW-1185">Reference proteome</keyword>
<dbReference type="AlphaFoldDB" id="A0A8J3C9B6"/>
<dbReference type="PANTHER" id="PTHR14359">
    <property type="entry name" value="HOMO-OLIGOMERIC FLAVIN CONTAINING CYS DECARBOXYLASE FAMILY"/>
    <property type="match status" value="1"/>
</dbReference>
<dbReference type="InterPro" id="IPR036551">
    <property type="entry name" value="Flavin_trans-like"/>
</dbReference>
<feature type="domain" description="Flavoprotein" evidence="1">
    <location>
        <begin position="11"/>
        <end position="139"/>
    </location>
</feature>
<accession>A0A8J3C9B6</accession>
<dbReference type="GO" id="GO:0015937">
    <property type="term" value="P:coenzyme A biosynthetic process"/>
    <property type="evidence" value="ECO:0007669"/>
    <property type="project" value="TreeGrafter"/>
</dbReference>
<dbReference type="InterPro" id="IPR003382">
    <property type="entry name" value="Flavoprotein"/>
</dbReference>
<dbReference type="GO" id="GO:0071513">
    <property type="term" value="C:phosphopantothenoylcysteine decarboxylase complex"/>
    <property type="evidence" value="ECO:0007669"/>
    <property type="project" value="TreeGrafter"/>
</dbReference>
<evidence type="ECO:0000313" key="2">
    <source>
        <dbReference type="EMBL" id="GGL21165.1"/>
    </source>
</evidence>
<gene>
    <name evidence="2" type="ORF">GCM10012284_64800</name>
</gene>
<dbReference type="PANTHER" id="PTHR14359:SF6">
    <property type="entry name" value="PHOSPHOPANTOTHENOYLCYSTEINE DECARBOXYLASE"/>
    <property type="match status" value="1"/>
</dbReference>
<name>A0A8J3C9B6_9ACTN</name>
<dbReference type="Gene3D" id="3.40.50.1950">
    <property type="entry name" value="Flavin prenyltransferase-like"/>
    <property type="match status" value="1"/>
</dbReference>
<dbReference type="GO" id="GO:0004633">
    <property type="term" value="F:phosphopantothenoylcysteine decarboxylase activity"/>
    <property type="evidence" value="ECO:0007669"/>
    <property type="project" value="TreeGrafter"/>
</dbReference>
<protein>
    <recommendedName>
        <fullName evidence="1">Flavoprotein domain-containing protein</fullName>
    </recommendedName>
</protein>
<reference evidence="2" key="1">
    <citation type="journal article" date="2014" name="Int. J. Syst. Evol. Microbiol.">
        <title>Complete genome sequence of Corynebacterium casei LMG S-19264T (=DSM 44701T), isolated from a smear-ripened cheese.</title>
        <authorList>
            <consortium name="US DOE Joint Genome Institute (JGI-PGF)"/>
            <person name="Walter F."/>
            <person name="Albersmeier A."/>
            <person name="Kalinowski J."/>
            <person name="Ruckert C."/>
        </authorList>
    </citation>
    <scope>NUCLEOTIDE SEQUENCE</scope>
    <source>
        <strain evidence="2">CGMCC 4.7299</strain>
    </source>
</reference>
<dbReference type="EMBL" id="BMMX01000092">
    <property type="protein sequence ID" value="GGL21165.1"/>
    <property type="molecule type" value="Genomic_DNA"/>
</dbReference>
<dbReference type="Proteomes" id="UP000656042">
    <property type="component" value="Unassembled WGS sequence"/>
</dbReference>
<evidence type="ECO:0000259" key="1">
    <source>
        <dbReference type="Pfam" id="PF02441"/>
    </source>
</evidence>
<evidence type="ECO:0000313" key="3">
    <source>
        <dbReference type="Proteomes" id="UP000656042"/>
    </source>
</evidence>
<dbReference type="SUPFAM" id="SSF52507">
    <property type="entry name" value="Homo-oligomeric flavin-containing Cys decarboxylases, HFCD"/>
    <property type="match status" value="1"/>
</dbReference>